<dbReference type="PROSITE" id="PS51755">
    <property type="entry name" value="OMPR_PHOB"/>
    <property type="match status" value="1"/>
</dbReference>
<evidence type="ECO:0000256" key="9">
    <source>
        <dbReference type="ARBA" id="ARBA00023163"/>
    </source>
</evidence>
<evidence type="ECO:0000256" key="3">
    <source>
        <dbReference type="ARBA" id="ARBA00022553"/>
    </source>
</evidence>
<dbReference type="Pfam" id="PF00072">
    <property type="entry name" value="Response_reg"/>
    <property type="match status" value="1"/>
</dbReference>
<dbReference type="RefSeq" id="WP_110896072.1">
    <property type="nucleotide sequence ID" value="NZ_CP054614.1"/>
</dbReference>
<dbReference type="AlphaFoldDB" id="A0A2V4VB37"/>
<dbReference type="Proteomes" id="UP000509327">
    <property type="component" value="Chromosome"/>
</dbReference>
<accession>A0A2V4VB37</accession>
<feature type="modified residue" description="4-aspartylphosphate" evidence="12">
    <location>
        <position position="52"/>
    </location>
</feature>
<dbReference type="GO" id="GO:0005829">
    <property type="term" value="C:cytosol"/>
    <property type="evidence" value="ECO:0007669"/>
    <property type="project" value="TreeGrafter"/>
</dbReference>
<evidence type="ECO:0000256" key="8">
    <source>
        <dbReference type="ARBA" id="ARBA00023159"/>
    </source>
</evidence>
<dbReference type="Pfam" id="PF00486">
    <property type="entry name" value="Trans_reg_C"/>
    <property type="match status" value="1"/>
</dbReference>
<feature type="domain" description="OmpR/PhoB-type" evidence="15">
    <location>
        <begin position="124"/>
        <end position="221"/>
    </location>
</feature>
<evidence type="ECO:0000313" key="16">
    <source>
        <dbReference type="EMBL" id="PYE50232.1"/>
    </source>
</evidence>
<evidence type="ECO:0000256" key="10">
    <source>
        <dbReference type="ARBA" id="ARBA00037471"/>
    </source>
</evidence>
<dbReference type="SMART" id="SM00448">
    <property type="entry name" value="REC"/>
    <property type="match status" value="1"/>
</dbReference>
<dbReference type="InterPro" id="IPR001867">
    <property type="entry name" value="OmpR/PhoB-type_DNA-bd"/>
</dbReference>
<evidence type="ECO:0000256" key="13">
    <source>
        <dbReference type="PROSITE-ProRule" id="PRU01091"/>
    </source>
</evidence>
<dbReference type="InterPro" id="IPR036388">
    <property type="entry name" value="WH-like_DNA-bd_sf"/>
</dbReference>
<dbReference type="PROSITE" id="PS50110">
    <property type="entry name" value="RESPONSE_REGULATORY"/>
    <property type="match status" value="1"/>
</dbReference>
<organism evidence="16 18">
    <name type="scientific">Paenibacillus barcinonensis</name>
    <dbReference type="NCBI Taxonomy" id="198119"/>
    <lineage>
        <taxon>Bacteria</taxon>
        <taxon>Bacillati</taxon>
        <taxon>Bacillota</taxon>
        <taxon>Bacilli</taxon>
        <taxon>Bacillales</taxon>
        <taxon>Paenibacillaceae</taxon>
        <taxon>Paenibacillus</taxon>
    </lineage>
</organism>
<keyword evidence="5" id="KW-0805">Transcription regulation</keyword>
<proteinExistence type="predicted"/>
<comment type="function">
    <text evidence="10">Member of the two-component regulatory system HssS/HssR involved in intracellular heme homeostasis and tempering of staphylococcal virulence. Phosphorylated HssR binds to a direct repeat sequence within hrtAB promoter and activates the expression of hrtAB, an efflux pump, in response to extracellular heme, hemin, hemoglobin or blood.</text>
</comment>
<evidence type="ECO:0000259" key="14">
    <source>
        <dbReference type="PROSITE" id="PS50110"/>
    </source>
</evidence>
<dbReference type="InterPro" id="IPR001789">
    <property type="entry name" value="Sig_transdc_resp-reg_receiver"/>
</dbReference>
<keyword evidence="2" id="KW-0963">Cytoplasm</keyword>
<dbReference type="CDD" id="cd00383">
    <property type="entry name" value="trans_reg_C"/>
    <property type="match status" value="1"/>
</dbReference>
<dbReference type="GO" id="GO:0000156">
    <property type="term" value="F:phosphorelay response regulator activity"/>
    <property type="evidence" value="ECO:0007669"/>
    <property type="project" value="TreeGrafter"/>
</dbReference>
<feature type="domain" description="Response regulatory" evidence="14">
    <location>
        <begin position="3"/>
        <end position="116"/>
    </location>
</feature>
<dbReference type="Gene3D" id="3.40.50.2300">
    <property type="match status" value="1"/>
</dbReference>
<evidence type="ECO:0000313" key="17">
    <source>
        <dbReference type="EMBL" id="QKS54923.1"/>
    </source>
</evidence>
<dbReference type="GO" id="GO:0032993">
    <property type="term" value="C:protein-DNA complex"/>
    <property type="evidence" value="ECO:0007669"/>
    <property type="project" value="TreeGrafter"/>
</dbReference>
<reference evidence="17 19" key="2">
    <citation type="submission" date="2020-06" db="EMBL/GenBank/DDBJ databases">
        <title>Complete genome of Paenibacillus barcinonensis KACC11450.</title>
        <authorList>
            <person name="Kim M."/>
            <person name="Park Y.-J."/>
            <person name="Shin J.-H."/>
        </authorList>
    </citation>
    <scope>NUCLEOTIDE SEQUENCE [LARGE SCALE GENOMIC DNA]</scope>
    <source>
        <strain evidence="17 19">KACC11450</strain>
    </source>
</reference>
<dbReference type="SUPFAM" id="SSF52172">
    <property type="entry name" value="CheY-like"/>
    <property type="match status" value="1"/>
</dbReference>
<dbReference type="FunFam" id="1.10.10.10:FF:000018">
    <property type="entry name" value="DNA-binding response regulator ResD"/>
    <property type="match status" value="1"/>
</dbReference>
<dbReference type="CDD" id="cd17574">
    <property type="entry name" value="REC_OmpR"/>
    <property type="match status" value="1"/>
</dbReference>
<keyword evidence="4" id="KW-0902">Two-component regulatory system</keyword>
<dbReference type="Gene3D" id="1.10.10.10">
    <property type="entry name" value="Winged helix-like DNA-binding domain superfamily/Winged helix DNA-binding domain"/>
    <property type="match status" value="1"/>
</dbReference>
<dbReference type="Gene3D" id="6.10.250.690">
    <property type="match status" value="1"/>
</dbReference>
<dbReference type="FunFam" id="3.40.50.2300:FF:000001">
    <property type="entry name" value="DNA-binding response regulator PhoB"/>
    <property type="match status" value="1"/>
</dbReference>
<evidence type="ECO:0000256" key="6">
    <source>
        <dbReference type="ARBA" id="ARBA00023026"/>
    </source>
</evidence>
<evidence type="ECO:0000256" key="4">
    <source>
        <dbReference type="ARBA" id="ARBA00023012"/>
    </source>
</evidence>
<evidence type="ECO:0000256" key="5">
    <source>
        <dbReference type="ARBA" id="ARBA00023015"/>
    </source>
</evidence>
<dbReference type="EMBL" id="QJSW01000004">
    <property type="protein sequence ID" value="PYE50232.1"/>
    <property type="molecule type" value="Genomic_DNA"/>
</dbReference>
<evidence type="ECO:0000259" key="15">
    <source>
        <dbReference type="PROSITE" id="PS51755"/>
    </source>
</evidence>
<keyword evidence="19" id="KW-1185">Reference proteome</keyword>
<keyword evidence="6" id="KW-0843">Virulence</keyword>
<evidence type="ECO:0000313" key="19">
    <source>
        <dbReference type="Proteomes" id="UP000509327"/>
    </source>
</evidence>
<sequence length="222" mass="25385">MNTVLVVDDDAHIRKLIRIYLEKNQLSVLEASDGEEALNLLSTTKVDLVIVDVMMPRMDGIELTQDIRSYMDIPILMVTAKGESRDKVKGFRVGTDDYVVKPFDPVELVLRVQSLLKRYNKSLSHIIQLGRVKIDLDRLTVEANGSTIDLKKKECELLFSLASKPGKICTRNQLIYDIWGMDYEGDERTVDVHIKRLRERLESVSQFTISTVRGLGYRLELT</sequence>
<name>A0A2V4VB37_PAEBA</name>
<dbReference type="GO" id="GO:0000976">
    <property type="term" value="F:transcription cis-regulatory region binding"/>
    <property type="evidence" value="ECO:0007669"/>
    <property type="project" value="TreeGrafter"/>
</dbReference>
<evidence type="ECO:0000313" key="18">
    <source>
        <dbReference type="Proteomes" id="UP000247790"/>
    </source>
</evidence>
<keyword evidence="3 12" id="KW-0597">Phosphoprotein</keyword>
<dbReference type="InterPro" id="IPR011006">
    <property type="entry name" value="CheY-like_superfamily"/>
</dbReference>
<protein>
    <recommendedName>
        <fullName evidence="11">Heme response regulator HssR</fullName>
    </recommendedName>
</protein>
<comment type="subcellular location">
    <subcellularLocation>
        <location evidence="1">Cytoplasm</location>
    </subcellularLocation>
</comment>
<evidence type="ECO:0000256" key="12">
    <source>
        <dbReference type="PROSITE-ProRule" id="PRU00169"/>
    </source>
</evidence>
<dbReference type="PANTHER" id="PTHR48111">
    <property type="entry name" value="REGULATOR OF RPOS"/>
    <property type="match status" value="1"/>
</dbReference>
<keyword evidence="8" id="KW-0010">Activator</keyword>
<dbReference type="OrthoDB" id="9790442at2"/>
<reference evidence="16 18" key="1">
    <citation type="submission" date="2018-06" db="EMBL/GenBank/DDBJ databases">
        <title>Genomic Encyclopedia of Type Strains, Phase III (KMG-III): the genomes of soil and plant-associated and newly described type strains.</title>
        <authorList>
            <person name="Whitman W."/>
        </authorList>
    </citation>
    <scope>NUCLEOTIDE SEQUENCE [LARGE SCALE GENOMIC DNA]</scope>
    <source>
        <strain evidence="16 18">CECT 7022</strain>
    </source>
</reference>
<dbReference type="GO" id="GO:0006355">
    <property type="term" value="P:regulation of DNA-templated transcription"/>
    <property type="evidence" value="ECO:0007669"/>
    <property type="project" value="InterPro"/>
</dbReference>
<keyword evidence="9" id="KW-0804">Transcription</keyword>
<gene>
    <name evidence="16" type="ORF">DFQ00_104190</name>
    <name evidence="17" type="ORF">HUB98_00385</name>
</gene>
<dbReference type="EMBL" id="CP054614">
    <property type="protein sequence ID" value="QKS54923.1"/>
    <property type="molecule type" value="Genomic_DNA"/>
</dbReference>
<feature type="DNA-binding region" description="OmpR/PhoB-type" evidence="13">
    <location>
        <begin position="124"/>
        <end position="221"/>
    </location>
</feature>
<dbReference type="PANTHER" id="PTHR48111:SF49">
    <property type="entry name" value="HEME RESPONSE REGULATOR HSSR"/>
    <property type="match status" value="1"/>
</dbReference>
<evidence type="ECO:0000256" key="2">
    <source>
        <dbReference type="ARBA" id="ARBA00022490"/>
    </source>
</evidence>
<dbReference type="Proteomes" id="UP000247790">
    <property type="component" value="Unassembled WGS sequence"/>
</dbReference>
<dbReference type="InterPro" id="IPR039420">
    <property type="entry name" value="WalR-like"/>
</dbReference>
<evidence type="ECO:0000256" key="7">
    <source>
        <dbReference type="ARBA" id="ARBA00023125"/>
    </source>
</evidence>
<dbReference type="SMART" id="SM00862">
    <property type="entry name" value="Trans_reg_C"/>
    <property type="match status" value="1"/>
</dbReference>
<evidence type="ECO:0000256" key="11">
    <source>
        <dbReference type="ARBA" id="ARBA00039976"/>
    </source>
</evidence>
<keyword evidence="7 13" id="KW-0238">DNA-binding</keyword>
<evidence type="ECO:0000256" key="1">
    <source>
        <dbReference type="ARBA" id="ARBA00004496"/>
    </source>
</evidence>